<reference evidence="4 5" key="1">
    <citation type="submission" date="2023-06" db="EMBL/GenBank/DDBJ databases">
        <title>Roseiconus lacunae JC819 isolated from Gulf of Mannar region, Tamil Nadu.</title>
        <authorList>
            <person name="Pk S."/>
            <person name="Ch S."/>
            <person name="Ch V.R."/>
        </authorList>
    </citation>
    <scope>NUCLEOTIDE SEQUENCE [LARGE SCALE GENOMIC DNA]</scope>
    <source>
        <strain evidence="4 5">JC819</strain>
    </source>
</reference>
<dbReference type="InterPro" id="IPR036280">
    <property type="entry name" value="Multihaem_cyt_sf"/>
</dbReference>
<gene>
    <name evidence="4" type="ORF">QTN89_16925</name>
</gene>
<keyword evidence="2" id="KW-1133">Transmembrane helix</keyword>
<sequence>MPKSPAVLLAFAILMLVGGYLWYGLTKPNDDVDLNALVKRQSQRESLREIEGLIGGLSINQIDELARQGRGQSLPSTLISRPMPDTNTWFVGRERHDVGVEIPFKPGHVPTSPPDLDPIHQNPGFLGAQACRECHESIYQSFIQTAHHRTSRKATPDNIAGSFETPDNELFTRDPEVWFEMIRRDQKSFQRVRFFDWMFEVPIDITVGSNLLGESYLYWHGDKLYQLHASYLTESDVWANSPGYVDGDAVFSRGIHTACLECHATYIDARQDDEHFTPGSLILGVSCERCHGPGKDHVDFHKANPTSDQGYQITVPSNLTRDQQMQVCGQCHTGVKPLLDPLGFKFRPGDRLEDHYELTASSSGANGVHTSNQMERLSQSRCFTETSMACVDCHNPHQNDRGRLDVFSKRCLECHEVSHCGAADRVGEGIEGNCIDCHMPRRATENMSIETASGDVFPPLRDHYIRVDDEATSEFLKTR</sequence>
<keyword evidence="2" id="KW-0472">Membrane</keyword>
<evidence type="ECO:0000259" key="3">
    <source>
        <dbReference type="Pfam" id="PF13435"/>
    </source>
</evidence>
<feature type="domain" description="Cytochrome c-552/4" evidence="3">
    <location>
        <begin position="255"/>
        <end position="292"/>
    </location>
</feature>
<feature type="domain" description="Cytochrome c-552/4" evidence="3">
    <location>
        <begin position="130"/>
        <end position="156"/>
    </location>
</feature>
<feature type="transmembrane region" description="Helical" evidence="2">
    <location>
        <begin position="7"/>
        <end position="25"/>
    </location>
</feature>
<accession>A0ABT7PLV2</accession>
<protein>
    <submittedName>
        <fullName evidence="4">Multiheme c-type cytochrome</fullName>
    </submittedName>
</protein>
<proteinExistence type="predicted"/>
<keyword evidence="2" id="KW-0812">Transmembrane</keyword>
<evidence type="ECO:0000313" key="5">
    <source>
        <dbReference type="Proteomes" id="UP001239462"/>
    </source>
</evidence>
<dbReference type="InterPro" id="IPR051829">
    <property type="entry name" value="Multiheme_Cytochr_ET"/>
</dbReference>
<dbReference type="SUPFAM" id="SSF48695">
    <property type="entry name" value="Multiheme cytochromes"/>
    <property type="match status" value="1"/>
</dbReference>
<organism evidence="4 5">
    <name type="scientific">Roseiconus lacunae</name>
    <dbReference type="NCBI Taxonomy" id="2605694"/>
    <lineage>
        <taxon>Bacteria</taxon>
        <taxon>Pseudomonadati</taxon>
        <taxon>Planctomycetota</taxon>
        <taxon>Planctomycetia</taxon>
        <taxon>Pirellulales</taxon>
        <taxon>Pirellulaceae</taxon>
        <taxon>Roseiconus</taxon>
    </lineage>
</organism>
<dbReference type="Pfam" id="PF13435">
    <property type="entry name" value="Cytochrome_C554"/>
    <property type="match status" value="2"/>
</dbReference>
<evidence type="ECO:0000313" key="4">
    <source>
        <dbReference type="EMBL" id="MDM4017131.1"/>
    </source>
</evidence>
<dbReference type="Gene3D" id="1.10.1130.10">
    <property type="entry name" value="Flavocytochrome C3, Chain A"/>
    <property type="match status" value="1"/>
</dbReference>
<comment type="caution">
    <text evidence="4">The sequence shown here is derived from an EMBL/GenBank/DDBJ whole genome shotgun (WGS) entry which is preliminary data.</text>
</comment>
<keyword evidence="5" id="KW-1185">Reference proteome</keyword>
<dbReference type="InterPro" id="IPR023155">
    <property type="entry name" value="Cyt_c-552/4"/>
</dbReference>
<keyword evidence="1" id="KW-0732">Signal</keyword>
<evidence type="ECO:0000256" key="2">
    <source>
        <dbReference type="SAM" id="Phobius"/>
    </source>
</evidence>
<dbReference type="EMBL" id="JASZZN010000012">
    <property type="protein sequence ID" value="MDM4017131.1"/>
    <property type="molecule type" value="Genomic_DNA"/>
</dbReference>
<dbReference type="PANTHER" id="PTHR35038">
    <property type="entry name" value="DISSIMILATORY SULFITE REDUCTASE SIRA"/>
    <property type="match status" value="1"/>
</dbReference>
<dbReference type="PANTHER" id="PTHR35038:SF8">
    <property type="entry name" value="C-TYPE POLYHEME CYTOCHROME OMCC"/>
    <property type="match status" value="1"/>
</dbReference>
<evidence type="ECO:0000256" key="1">
    <source>
        <dbReference type="ARBA" id="ARBA00022729"/>
    </source>
</evidence>
<dbReference type="Proteomes" id="UP001239462">
    <property type="component" value="Unassembled WGS sequence"/>
</dbReference>
<name>A0ABT7PLV2_9BACT</name>
<dbReference type="RefSeq" id="WP_289164619.1">
    <property type="nucleotide sequence ID" value="NZ_JASZZN010000012.1"/>
</dbReference>